<feature type="region of interest" description="Disordered" evidence="1">
    <location>
        <begin position="143"/>
        <end position="166"/>
    </location>
</feature>
<evidence type="ECO:0000313" key="3">
    <source>
        <dbReference type="EMBL" id="MFC5856111.1"/>
    </source>
</evidence>
<keyword evidence="2" id="KW-0812">Transmembrane</keyword>
<name>A0ABW1E5T1_9ACTN</name>
<dbReference type="EMBL" id="JBHSOA010000089">
    <property type="protein sequence ID" value="MFC5856111.1"/>
    <property type="molecule type" value="Genomic_DNA"/>
</dbReference>
<evidence type="ECO:0000256" key="2">
    <source>
        <dbReference type="SAM" id="Phobius"/>
    </source>
</evidence>
<accession>A0ABW1E5T1</accession>
<sequence>MLDSPASTPRGRAEHGGARVLAGVLLLADAGIHAYEVIYADVPFLIGGFIATVVGTAAGAFLLLTRGPRLGWVVGGLTALLTTIGYIVTRATPVPTDEDDYGNWLEPLGVCSLVIQGIVVVMAAVALSGPAPLRPGHLVQEAKAMTPGLRPDEPGSGSPDEPPASP</sequence>
<proteinExistence type="predicted"/>
<gene>
    <name evidence="3" type="ORF">ACFPZI_31365</name>
</gene>
<keyword evidence="2" id="KW-1133">Transmembrane helix</keyword>
<feature type="transmembrane region" description="Helical" evidence="2">
    <location>
        <begin position="107"/>
        <end position="127"/>
    </location>
</feature>
<dbReference type="RefSeq" id="WP_381370261.1">
    <property type="nucleotide sequence ID" value="NZ_JBHSOA010000089.1"/>
</dbReference>
<dbReference type="Proteomes" id="UP001596180">
    <property type="component" value="Unassembled WGS sequence"/>
</dbReference>
<reference evidence="4" key="1">
    <citation type="journal article" date="2019" name="Int. J. Syst. Evol. Microbiol.">
        <title>The Global Catalogue of Microorganisms (GCM) 10K type strain sequencing project: providing services to taxonomists for standard genome sequencing and annotation.</title>
        <authorList>
            <consortium name="The Broad Institute Genomics Platform"/>
            <consortium name="The Broad Institute Genome Sequencing Center for Infectious Disease"/>
            <person name="Wu L."/>
            <person name="Ma J."/>
        </authorList>
    </citation>
    <scope>NUCLEOTIDE SEQUENCE [LARGE SCALE GENOMIC DNA]</scope>
    <source>
        <strain evidence="4">JCM 10411</strain>
    </source>
</reference>
<organism evidence="3 4">
    <name type="scientific">Streptomyces chlorus</name>
    <dbReference type="NCBI Taxonomy" id="887452"/>
    <lineage>
        <taxon>Bacteria</taxon>
        <taxon>Bacillati</taxon>
        <taxon>Actinomycetota</taxon>
        <taxon>Actinomycetes</taxon>
        <taxon>Kitasatosporales</taxon>
        <taxon>Streptomycetaceae</taxon>
        <taxon>Streptomyces</taxon>
    </lineage>
</organism>
<feature type="transmembrane region" description="Helical" evidence="2">
    <location>
        <begin position="44"/>
        <end position="63"/>
    </location>
</feature>
<keyword evidence="2" id="KW-0472">Membrane</keyword>
<keyword evidence="4" id="KW-1185">Reference proteome</keyword>
<feature type="transmembrane region" description="Helical" evidence="2">
    <location>
        <begin position="70"/>
        <end position="87"/>
    </location>
</feature>
<comment type="caution">
    <text evidence="3">The sequence shown here is derived from an EMBL/GenBank/DDBJ whole genome shotgun (WGS) entry which is preliminary data.</text>
</comment>
<protein>
    <recommendedName>
        <fullName evidence="5">Integral membrane protein</fullName>
    </recommendedName>
</protein>
<evidence type="ECO:0000256" key="1">
    <source>
        <dbReference type="SAM" id="MobiDB-lite"/>
    </source>
</evidence>
<evidence type="ECO:0008006" key="5">
    <source>
        <dbReference type="Google" id="ProtNLM"/>
    </source>
</evidence>
<evidence type="ECO:0000313" key="4">
    <source>
        <dbReference type="Proteomes" id="UP001596180"/>
    </source>
</evidence>